<dbReference type="AlphaFoldDB" id="A0A3N6ULW2"/>
<gene>
    <name evidence="2" type="ORF">EB241_18295</name>
</gene>
<evidence type="ECO:0000313" key="2">
    <source>
        <dbReference type="EMBL" id="RQM36909.1"/>
    </source>
</evidence>
<name>A0A3N6ULW2_9GAMM</name>
<keyword evidence="1" id="KW-0732">Signal</keyword>
<evidence type="ECO:0000313" key="3">
    <source>
        <dbReference type="Proteomes" id="UP000279457"/>
    </source>
</evidence>
<evidence type="ECO:0000256" key="1">
    <source>
        <dbReference type="SAM" id="SignalP"/>
    </source>
</evidence>
<accession>A0A3N6ULW2</accession>
<dbReference type="EMBL" id="RHHM01000016">
    <property type="protein sequence ID" value="RQM36909.1"/>
    <property type="molecule type" value="Genomic_DNA"/>
</dbReference>
<proteinExistence type="predicted"/>
<organism evidence="2 3">
    <name type="scientific">Erwinia psidii</name>
    <dbReference type="NCBI Taxonomy" id="69224"/>
    <lineage>
        <taxon>Bacteria</taxon>
        <taxon>Pseudomonadati</taxon>
        <taxon>Pseudomonadota</taxon>
        <taxon>Gammaproteobacteria</taxon>
        <taxon>Enterobacterales</taxon>
        <taxon>Erwiniaceae</taxon>
        <taxon>Erwinia</taxon>
    </lineage>
</organism>
<keyword evidence="3" id="KW-1185">Reference proteome</keyword>
<comment type="caution">
    <text evidence="2">The sequence shown here is derived from an EMBL/GenBank/DDBJ whole genome shotgun (WGS) entry which is preliminary data.</text>
</comment>
<sequence length="184" mass="19586">MRLSFLIPMVFLPVTVFAQTSLNAISDSAFQKDLFKKSSVKSIQGGSPVDGQSFTLTGKGKVLGTFIAGKGFNAHDDNVCFVGWSEKKPLIKTVIPTIGFDDWEAEVCNATKSVGIISNDSDTTIKIAVIYEAASPNATADEAVIFSVDSSKNDIEIDKALTGRIGSSGAKTIGELKKHLTEAH</sequence>
<feature type="chain" id="PRO_5018282352" evidence="1">
    <location>
        <begin position="19"/>
        <end position="184"/>
    </location>
</feature>
<dbReference type="Proteomes" id="UP000279457">
    <property type="component" value="Unassembled WGS sequence"/>
</dbReference>
<feature type="signal peptide" evidence="1">
    <location>
        <begin position="1"/>
        <end position="18"/>
    </location>
</feature>
<reference evidence="2 3" key="1">
    <citation type="submission" date="2018-10" db="EMBL/GenBank/DDBJ databases">
        <title>Draft genome sequence for the type isolate of Erwinia psidii, agent causal of bacterial blight in guava (Psidium guajava) and wilt and die-back of Eucalyptus spp.</title>
        <authorList>
            <person name="Hermenegildo P.S."/>
            <person name="Santos S.A."/>
            <person name="Guimaraes L.M.S."/>
            <person name="Vidigal P.M.P."/>
            <person name="Pereira I.C."/>
            <person name="Badel J.L."/>
            <person name="Alfenas-Zerbini P."/>
            <person name="Ferreira M.A.S.V."/>
            <person name="Alfenas A.C."/>
        </authorList>
    </citation>
    <scope>NUCLEOTIDE SEQUENCE [LARGE SCALE GENOMIC DNA]</scope>
    <source>
        <strain evidence="2 3">IBSBF 435</strain>
    </source>
</reference>
<dbReference type="RefSeq" id="WP_124234443.1">
    <property type="nucleotide sequence ID" value="NZ_RHHM01000016.1"/>
</dbReference>
<protein>
    <submittedName>
        <fullName evidence="2">Uncharacterized protein</fullName>
    </submittedName>
</protein>
<dbReference type="OrthoDB" id="6433173at2"/>